<protein>
    <submittedName>
        <fullName evidence="2">Uncharacterized protein</fullName>
    </submittedName>
</protein>
<evidence type="ECO:0000313" key="2">
    <source>
        <dbReference type="EMBL" id="KPI93274.1"/>
    </source>
</evidence>
<proteinExistence type="predicted"/>
<organism evidence="2 3">
    <name type="scientific">Papilio xuthus</name>
    <name type="common">Asian swallowtail butterfly</name>
    <dbReference type="NCBI Taxonomy" id="66420"/>
    <lineage>
        <taxon>Eukaryota</taxon>
        <taxon>Metazoa</taxon>
        <taxon>Ecdysozoa</taxon>
        <taxon>Arthropoda</taxon>
        <taxon>Hexapoda</taxon>
        <taxon>Insecta</taxon>
        <taxon>Pterygota</taxon>
        <taxon>Neoptera</taxon>
        <taxon>Endopterygota</taxon>
        <taxon>Lepidoptera</taxon>
        <taxon>Glossata</taxon>
        <taxon>Ditrysia</taxon>
        <taxon>Papilionoidea</taxon>
        <taxon>Papilionidae</taxon>
        <taxon>Papilioninae</taxon>
        <taxon>Papilio</taxon>
    </lineage>
</organism>
<keyword evidence="3" id="KW-1185">Reference proteome</keyword>
<evidence type="ECO:0000256" key="1">
    <source>
        <dbReference type="SAM" id="MobiDB-lite"/>
    </source>
</evidence>
<dbReference type="Proteomes" id="UP000053268">
    <property type="component" value="Unassembled WGS sequence"/>
</dbReference>
<accession>A0A194PKL5</accession>
<feature type="region of interest" description="Disordered" evidence="1">
    <location>
        <begin position="16"/>
        <end position="47"/>
    </location>
</feature>
<name>A0A194PKL5_PAPXU</name>
<sequence>MSTTYLVNVAVEVTPAAEASRRSAAASTIPLHHRDEHYSPSAPRSHHRRVKISLHTLHDLTTATLTITKPSPQHSRRAHA</sequence>
<reference evidence="2 3" key="1">
    <citation type="journal article" date="2015" name="Nat. Commun.">
        <title>Outbred genome sequencing and CRISPR/Cas9 gene editing in butterflies.</title>
        <authorList>
            <person name="Li X."/>
            <person name="Fan D."/>
            <person name="Zhang W."/>
            <person name="Liu G."/>
            <person name="Zhang L."/>
            <person name="Zhao L."/>
            <person name="Fang X."/>
            <person name="Chen L."/>
            <person name="Dong Y."/>
            <person name="Chen Y."/>
            <person name="Ding Y."/>
            <person name="Zhao R."/>
            <person name="Feng M."/>
            <person name="Zhu Y."/>
            <person name="Feng Y."/>
            <person name="Jiang X."/>
            <person name="Zhu D."/>
            <person name="Xiang H."/>
            <person name="Feng X."/>
            <person name="Li S."/>
            <person name="Wang J."/>
            <person name="Zhang G."/>
            <person name="Kronforst M.R."/>
            <person name="Wang W."/>
        </authorList>
    </citation>
    <scope>NUCLEOTIDE SEQUENCE [LARGE SCALE GENOMIC DNA]</scope>
    <source>
        <strain evidence="2">Ya'a_city_454_Px</strain>
        <tissue evidence="2">Whole body</tissue>
    </source>
</reference>
<dbReference type="EMBL" id="KQ459602">
    <property type="protein sequence ID" value="KPI93274.1"/>
    <property type="molecule type" value="Genomic_DNA"/>
</dbReference>
<dbReference type="AlphaFoldDB" id="A0A194PKL5"/>
<evidence type="ECO:0000313" key="3">
    <source>
        <dbReference type="Proteomes" id="UP000053268"/>
    </source>
</evidence>
<feature type="compositionally biased region" description="Low complexity" evidence="1">
    <location>
        <begin position="16"/>
        <end position="27"/>
    </location>
</feature>
<gene>
    <name evidence="2" type="ORF">RR46_10534</name>
</gene>